<dbReference type="InterPro" id="IPR013877">
    <property type="entry name" value="YAP-bd/ALF4/Glomulin"/>
</dbReference>
<dbReference type="OrthoDB" id="5396786at2759"/>
<organism evidence="1 2">
    <name type="scientific">Taphrina deformans (strain PYCC 5710 / ATCC 11124 / CBS 356.35 / IMI 108563 / JCM 9778 / NBRC 8474)</name>
    <name type="common">Peach leaf curl fungus</name>
    <name type="synonym">Lalaria deformans</name>
    <dbReference type="NCBI Taxonomy" id="1097556"/>
    <lineage>
        <taxon>Eukaryota</taxon>
        <taxon>Fungi</taxon>
        <taxon>Dikarya</taxon>
        <taxon>Ascomycota</taxon>
        <taxon>Taphrinomycotina</taxon>
        <taxon>Taphrinomycetes</taxon>
        <taxon>Taphrinales</taxon>
        <taxon>Taphrinaceae</taxon>
        <taxon>Taphrina</taxon>
    </lineage>
</organism>
<dbReference type="PANTHER" id="PTHR28020">
    <property type="entry name" value="YAP1-BINDING PROTEIN 1-RELATED"/>
    <property type="match status" value="1"/>
</dbReference>
<evidence type="ECO:0000313" key="2">
    <source>
        <dbReference type="Proteomes" id="UP000013776"/>
    </source>
</evidence>
<dbReference type="GO" id="GO:0034599">
    <property type="term" value="P:cellular response to oxidative stress"/>
    <property type="evidence" value="ECO:0007669"/>
    <property type="project" value="InterPro"/>
</dbReference>
<evidence type="ECO:0000313" key="1">
    <source>
        <dbReference type="EMBL" id="CCG85055.1"/>
    </source>
</evidence>
<dbReference type="PANTHER" id="PTHR28020:SF1">
    <property type="entry name" value="YAP1-BINDING PROTEIN 1-RELATED"/>
    <property type="match status" value="1"/>
</dbReference>
<dbReference type="GO" id="GO:0005737">
    <property type="term" value="C:cytoplasm"/>
    <property type="evidence" value="ECO:0007669"/>
    <property type="project" value="TreeGrafter"/>
</dbReference>
<accession>R4XP80</accession>
<dbReference type="InterPro" id="IPR040347">
    <property type="entry name" value="YBP1/2"/>
</dbReference>
<dbReference type="STRING" id="1097556.R4XP80"/>
<dbReference type="EMBL" id="CAHR02000414">
    <property type="protein sequence ID" value="CCG85055.1"/>
    <property type="molecule type" value="Genomic_DNA"/>
</dbReference>
<proteinExistence type="predicted"/>
<dbReference type="AlphaFoldDB" id="R4XP80"/>
<dbReference type="Proteomes" id="UP000013776">
    <property type="component" value="Unassembled WGS sequence"/>
</dbReference>
<reference evidence="1 2" key="1">
    <citation type="journal article" date="2013" name="MBio">
        <title>Genome sequencing of the plant pathogen Taphrina deformans, the causal agent of peach leaf curl.</title>
        <authorList>
            <person name="Cisse O.H."/>
            <person name="Almeida J.M.G.C.F."/>
            <person name="Fonseca A."/>
            <person name="Kumar A.A."/>
            <person name="Salojaervi J."/>
            <person name="Overmyer K."/>
            <person name="Hauser P.M."/>
            <person name="Pagni M."/>
        </authorList>
    </citation>
    <scope>NUCLEOTIDE SEQUENCE [LARGE SCALE GENOMIC DNA]</scope>
    <source>
        <strain evidence="2">PYCC 5710 / ATCC 11124 / CBS 356.35 / IMI 108563 / JCM 9778 / NBRC 8474</strain>
    </source>
</reference>
<dbReference type="VEuPathDB" id="FungiDB:TAPDE_005641"/>
<gene>
    <name evidence="1" type="ORF">TAPDE_005641</name>
</gene>
<protein>
    <submittedName>
        <fullName evidence="1">Uncharacterized protein</fullName>
    </submittedName>
</protein>
<name>R4XP80_TAPDE</name>
<keyword evidence="2" id="KW-1185">Reference proteome</keyword>
<sequence length="560" mass="63449">MSSQLAQSLDAMAEDWLSMATFVDLQLSAAREQDIKTQIIVLKDLFIYFSQTDHSEQLSAIAWDLVIPLSGFVRKKSTNSDALALFNLAIQHGNQKEVLLKLIEASKVLDYEEAEDSLDQFDLQLILLEAQEKVIKQIRTKRPSLFMAEYTKGILEALQKAESAANMPTTAQRYHAFITESVSKGALGHLEQNDNASDQEKQTMRALMRSFFTYVLAITAAQCNLRLSSQLFLEQHSHLNVPRPPNTNSEELNATPSFAGQTEFLDLVNSRFHDPSQLWECGAWAQHENEQSMEESDRLSDDEPECGNIPLSPSGSVILLAVMLRDNSTVDDQGTNLSLSSRFQKCQEALMELCARTDHALVTLDACLYLCGRTIGEQQGFPPRQGSEEDLLFVQTLSSISATVVYPEMRQIAHFLVKDFLACTTDRFRYEYYSGVLRDCPYEALRTATLALVKDEMATNSGFWSIEDNIHGLLVLALAWTHEDETEADEFRVQLWIQTINLIIFLLQKFPTSGQVQDMSSSWKESFANYLITVHGREETPRAELFRMYMRRVDELLATR</sequence>
<comment type="caution">
    <text evidence="1">The sequence shown here is derived from an EMBL/GenBank/DDBJ whole genome shotgun (WGS) entry which is preliminary data.</text>
</comment>
<dbReference type="Pfam" id="PF08568">
    <property type="entry name" value="Kinetochor_Ybp2"/>
    <property type="match status" value="1"/>
</dbReference>